<dbReference type="RefSeq" id="YP_443876.1">
    <property type="nucleotide sequence ID" value="NC_007653.1"/>
</dbReference>
<dbReference type="GO" id="GO:0008270">
    <property type="term" value="F:zinc ion binding"/>
    <property type="evidence" value="ECO:0007669"/>
    <property type="project" value="UniProtKB-KW"/>
</dbReference>
<keyword evidence="4" id="KW-0863">Zinc-finger</keyword>
<gene>
    <name evidence="8" type="primary">UL29</name>
</gene>
<proteinExistence type="inferred from homology"/>
<dbReference type="Gene3D" id="1.20.190.40">
    <property type="entry name" value="Viral ssDNA binding protein, head domain"/>
    <property type="match status" value="2"/>
</dbReference>
<feature type="region of interest" description="Disordered" evidence="7">
    <location>
        <begin position="1178"/>
        <end position="1199"/>
    </location>
</feature>
<evidence type="ECO:0000256" key="5">
    <source>
        <dbReference type="ARBA" id="ARBA00022833"/>
    </source>
</evidence>
<reference evidence="8 9" key="1">
    <citation type="journal article" date="2006" name="J. Virol.">
        <title>The complete genome sequence of herpesvirus papio 2 (Cercopithecine herpesvirus 16) shows evidence of recombination events among various progenitor herpesviruses.</title>
        <authorList>
            <person name="Tyler S.D."/>
            <person name="Severini A."/>
        </authorList>
    </citation>
    <scope>NUCLEOTIDE SEQUENCE [LARGE SCALE GENOMIC DNA]</scope>
    <source>
        <strain evidence="8">X313</strain>
    </source>
</reference>
<dbReference type="EMBL" id="DQ149153">
    <property type="protein sequence ID" value="ABA29283.1"/>
    <property type="molecule type" value="Genomic_DNA"/>
</dbReference>
<organismHost>
    <name type="scientific">Macaca fascicularis</name>
    <name type="common">Crab-eating macaque</name>
    <name type="synonym">Cynomolgus monkey</name>
    <dbReference type="NCBI Taxonomy" id="9541"/>
</organismHost>
<evidence type="ECO:0000256" key="4">
    <source>
        <dbReference type="ARBA" id="ARBA00022771"/>
    </source>
</evidence>
<organism evidence="8 9">
    <name type="scientific">Cercopithecine herpesvirus 16</name>
    <name type="common">CeHV-16</name>
    <name type="synonym">Herpesvirus papio 2</name>
    <dbReference type="NCBI Taxonomy" id="340907"/>
    <lineage>
        <taxon>Viruses</taxon>
        <taxon>Duplodnaviria</taxon>
        <taxon>Heunggongvirae</taxon>
        <taxon>Peploviricota</taxon>
        <taxon>Herviviricetes</taxon>
        <taxon>Herpesvirales</taxon>
        <taxon>Orthoherpesviridae</taxon>
        <taxon>Alphaherpesvirinae</taxon>
        <taxon>Simplexvirus</taxon>
        <taxon>Simplexvirus papiinealpha2</taxon>
    </lineage>
</organism>
<evidence type="ECO:0000256" key="7">
    <source>
        <dbReference type="SAM" id="MobiDB-lite"/>
    </source>
</evidence>
<evidence type="ECO:0000256" key="1">
    <source>
        <dbReference type="ARBA" id="ARBA00022562"/>
    </source>
</evidence>
<keyword evidence="9" id="KW-1185">Reference proteome</keyword>
<keyword evidence="3" id="KW-0479">Metal-binding</keyword>
<dbReference type="HAMAP" id="MF_04007">
    <property type="entry name" value="HSV_DNBI"/>
    <property type="match status" value="1"/>
</dbReference>
<keyword evidence="2" id="KW-0235">DNA replication</keyword>
<evidence type="ECO:0000313" key="8">
    <source>
        <dbReference type="EMBL" id="ABA29283.1"/>
    </source>
</evidence>
<dbReference type="GO" id="GO:0042025">
    <property type="term" value="C:host cell nucleus"/>
    <property type="evidence" value="ECO:0007669"/>
    <property type="project" value="InterPro"/>
</dbReference>
<evidence type="ECO:0000256" key="6">
    <source>
        <dbReference type="ARBA" id="ARBA00023125"/>
    </source>
</evidence>
<feature type="compositionally biased region" description="Basic and acidic residues" evidence="7">
    <location>
        <begin position="1188"/>
        <end position="1199"/>
    </location>
</feature>
<evidence type="ECO:0000256" key="2">
    <source>
        <dbReference type="ARBA" id="ARBA00022705"/>
    </source>
</evidence>
<dbReference type="Pfam" id="PF00747">
    <property type="entry name" value="Viral_DNA_bp"/>
    <property type="match status" value="1"/>
</dbReference>
<keyword evidence="5" id="KW-0862">Zinc</keyword>
<dbReference type="SUPFAM" id="SSF118208">
    <property type="entry name" value="Viral ssDNA binding protein"/>
    <property type="match status" value="1"/>
</dbReference>
<dbReference type="KEGG" id="vg:3850214"/>
<dbReference type="GO" id="GO:0003697">
    <property type="term" value="F:single-stranded DNA binding"/>
    <property type="evidence" value="ECO:0007669"/>
    <property type="project" value="InterPro"/>
</dbReference>
<dbReference type="InterPro" id="IPR035989">
    <property type="entry name" value="DBP_sf"/>
</dbReference>
<keyword evidence="6" id="KW-0238">DNA-binding</keyword>
<dbReference type="Proteomes" id="UP000132309">
    <property type="component" value="Segment"/>
</dbReference>
<dbReference type="InterPro" id="IPR000635">
    <property type="entry name" value="Viral_ssDNA-bd"/>
</dbReference>
<dbReference type="InterPro" id="IPR043031">
    <property type="entry name" value="Viral_ssDBP_head"/>
</dbReference>
<accession>Q2QBE7</accession>
<dbReference type="GO" id="GO:0006260">
    <property type="term" value="P:DNA replication"/>
    <property type="evidence" value="ECO:0007669"/>
    <property type="project" value="UniProtKB-KW"/>
</dbReference>
<organismHost>
    <name type="scientific">Macaca nemestrina</name>
    <name type="common">Pig-tailed macaque</name>
    <dbReference type="NCBI Taxonomy" id="9545"/>
</organismHost>
<evidence type="ECO:0000313" key="9">
    <source>
        <dbReference type="Proteomes" id="UP000132309"/>
    </source>
</evidence>
<evidence type="ECO:0000256" key="3">
    <source>
        <dbReference type="ARBA" id="ARBA00022723"/>
    </source>
</evidence>
<sequence length="1199" mass="127828">MEPKPKTTTTIQVPPSPLGYVYARACPAGGLAELSMLSARSADADAAIAPLVVGLTVESGFEANVAVVVGSRTTGLGGTAVSLKLTPSHFAPSVYVFHGGRHLEPSTRAPNLTRLCERARRQFGFSAHAPRPCELQNETTGEALCERLGLDPDRALLYLVVTEGFKEAVCISNTFLHLGGVDEVTVGGDAVRRIPLYPLQMFMPDYNRVVADPFNANHRSIGENFEYPLPFFNRALARLLFEAVVGPVAVALRTRNVDAVARAAAHLAFDENHEGAALPADITFTMLDGAQGRAPKGGRDGGGAGAGKAAQGGFERRLASVMAGDAALALESLMSMAVFDEPPTDVAAWPMLEGQDTPLARATAIGAYLARAAGLVGAMVFGTNSALHLTEVEDAGPADPKDLSKPSFYRFFLVPGTHVAANPQVDRDGHVVPGHEGRPAAPLVGGNQEFAGEHLAMLCGFSPALLAKMLFYLERCDGGVIVGRQELDVLRYVADSSQTDVPCDLCDLETRHACAHTTLMRLRGRHPRFASATRGPIGVFGTMNSAYSDCDVLGNYAAFSAIKRADVAETARAVMQETYRAATERVMAELENLQYVDPAVPTSLARLESIITHRDALQTVLTNVRQTVDREVEQLMRNLVEGRNFKFRDGLTEANHAMSLALDPHAGGPCPLLQLLSRRSNLAVYQDLALSQCHGVFASQSVEGRNFRNQFQPVLRRRVMDLFNNGFLPAKTLTIALSDGAAVSAPSLTAGQAAPAETGFEGDVARVNLGFPKEMRVKNRVVFAGASANASEAAKSRVAGMQAAYQKSDKHVDILRGPAGFLLKQFHAALFPNGKPPGSSQPNPQWFWTALQRNQLPAKLLSREDIETLGFIKRFSAEYAASNFVNLAPNNVSELAMYYMANQILRYCDHSTYYINTLTAILVGSRRPTSLQAAAAWSPRGGAALEAGTRALVDAVDEHPGAWTTMFASCNLLRPVMAARPLVVLGLSISKYYGMAGNDRVFQAGNWANVLGGKNACPLLIFDRTRKFVLACPRAGFVCAASTPGGGAHESSLCEQLRAIVAEGGASVASAVFVAAVKSLGSRTPQLQIEDWLALLEDEYLGEEMVAFTARALERGGGEWTTEAALEVAHEAEALVTQTAGADGGEAFDFGAFGAEDDDAPAFGGFAAPAAGARKRAGAADDLFGDAPPDKRELTLDTL</sequence>
<organismHost>
    <name type="scientific">Macaca mulatta</name>
    <name type="common">Rhesus macaque</name>
    <dbReference type="NCBI Taxonomy" id="9544"/>
</organismHost>
<protein>
    <submittedName>
        <fullName evidence="8">UL29</fullName>
    </submittedName>
</protein>
<name>Q2QBE7_CHV16</name>
<organismHost>
    <name type="scientific">Homo sapiens</name>
    <name type="common">Human</name>
    <dbReference type="NCBI Taxonomy" id="9606"/>
</organismHost>
<dbReference type="Gene3D" id="1.10.150.560">
    <property type="match status" value="1"/>
</dbReference>
<dbReference type="GeneID" id="3850214"/>
<dbReference type="FunFam" id="1.20.190.40:FF:000002">
    <property type="entry name" value="Major DNA-binding protein"/>
    <property type="match status" value="1"/>
</dbReference>
<keyword evidence="1" id="KW-1048">Host nucleus</keyword>
<organismHost>
    <name type="scientific">Macaca leonina</name>
    <name type="common">Northern pig-tailed macaque</name>
    <name type="synonym">Macaca nemestrina leonina</name>
    <dbReference type="NCBI Taxonomy" id="90387"/>
</organismHost>